<name>A0A0F9VRZ5_9ZZZZ</name>
<dbReference type="PROSITE" id="PS51257">
    <property type="entry name" value="PROKAR_LIPOPROTEIN"/>
    <property type="match status" value="1"/>
</dbReference>
<accession>A0A0F9VRZ5</accession>
<reference evidence="1" key="1">
    <citation type="journal article" date="2015" name="Nature">
        <title>Complex archaea that bridge the gap between prokaryotes and eukaryotes.</title>
        <authorList>
            <person name="Spang A."/>
            <person name="Saw J.H."/>
            <person name="Jorgensen S.L."/>
            <person name="Zaremba-Niedzwiedzka K."/>
            <person name="Martijn J."/>
            <person name="Lind A.E."/>
            <person name="van Eijk R."/>
            <person name="Schleper C."/>
            <person name="Guy L."/>
            <person name="Ettema T.J."/>
        </authorList>
    </citation>
    <scope>NUCLEOTIDE SEQUENCE</scope>
</reference>
<protein>
    <submittedName>
        <fullName evidence="1">Uncharacterized protein</fullName>
    </submittedName>
</protein>
<evidence type="ECO:0000313" key="1">
    <source>
        <dbReference type="EMBL" id="KKO07866.1"/>
    </source>
</evidence>
<gene>
    <name evidence="1" type="ORF">LCGC14_0052080</name>
</gene>
<comment type="caution">
    <text evidence="1">The sequence shown here is derived from an EMBL/GenBank/DDBJ whole genome shotgun (WGS) entry which is preliminary data.</text>
</comment>
<proteinExistence type="predicted"/>
<dbReference type="EMBL" id="LAZR01000011">
    <property type="protein sequence ID" value="KKO07866.1"/>
    <property type="molecule type" value="Genomic_DNA"/>
</dbReference>
<organism evidence="1">
    <name type="scientific">marine sediment metagenome</name>
    <dbReference type="NCBI Taxonomy" id="412755"/>
    <lineage>
        <taxon>unclassified sequences</taxon>
        <taxon>metagenomes</taxon>
        <taxon>ecological metagenomes</taxon>
    </lineage>
</organism>
<dbReference type="AlphaFoldDB" id="A0A0F9VRZ5"/>
<sequence length="163" mass="19355">MKNVLFILIMTFGILSCNAQNQREKEEKIRTEINAEFDKSVSECNAGIDSVTDFNGKNEFWNICDLKNDKRIITIESYKGNTYYQEIYFVKKGDLVYAKETENYMPKNHFTQMAWNCEFYVEKRELIALMSLGHGKTEDDNWNPEIIFEMYKNRITQLKKIKK</sequence>